<protein>
    <submittedName>
        <fullName evidence="2">Uncharacterized protein</fullName>
    </submittedName>
</protein>
<comment type="caution">
    <text evidence="2">The sequence shown here is derived from an EMBL/GenBank/DDBJ whole genome shotgun (WGS) entry which is preliminary data.</text>
</comment>
<dbReference type="EMBL" id="VSRR010062985">
    <property type="protein sequence ID" value="MPC83636.1"/>
    <property type="molecule type" value="Genomic_DNA"/>
</dbReference>
<keyword evidence="3" id="KW-1185">Reference proteome</keyword>
<evidence type="ECO:0000313" key="2">
    <source>
        <dbReference type="EMBL" id="MPC83636.1"/>
    </source>
</evidence>
<dbReference type="Proteomes" id="UP000324222">
    <property type="component" value="Unassembled WGS sequence"/>
</dbReference>
<feature type="compositionally biased region" description="Basic and acidic residues" evidence="1">
    <location>
        <begin position="57"/>
        <end position="68"/>
    </location>
</feature>
<feature type="region of interest" description="Disordered" evidence="1">
    <location>
        <begin position="16"/>
        <end position="68"/>
    </location>
</feature>
<sequence>MLQIAGKKRYVPILPMIPLPDTPPHSSTPPVTPPTSHHLRQPRVASTKRPWQGYDRGGYKRECRQTLH</sequence>
<reference evidence="2 3" key="1">
    <citation type="submission" date="2019-05" db="EMBL/GenBank/DDBJ databases">
        <title>Another draft genome of Portunus trituberculatus and its Hox gene families provides insights of decapod evolution.</title>
        <authorList>
            <person name="Jeong J.-H."/>
            <person name="Song I."/>
            <person name="Kim S."/>
            <person name="Choi T."/>
            <person name="Kim D."/>
            <person name="Ryu S."/>
            <person name="Kim W."/>
        </authorList>
    </citation>
    <scope>NUCLEOTIDE SEQUENCE [LARGE SCALE GENOMIC DNA]</scope>
    <source>
        <tissue evidence="2">Muscle</tissue>
    </source>
</reference>
<gene>
    <name evidence="2" type="ORF">E2C01_078350</name>
</gene>
<accession>A0A5B7IPX2</accession>
<feature type="compositionally biased region" description="Pro residues" evidence="1">
    <location>
        <begin position="16"/>
        <end position="33"/>
    </location>
</feature>
<evidence type="ECO:0000313" key="3">
    <source>
        <dbReference type="Proteomes" id="UP000324222"/>
    </source>
</evidence>
<evidence type="ECO:0000256" key="1">
    <source>
        <dbReference type="SAM" id="MobiDB-lite"/>
    </source>
</evidence>
<proteinExistence type="predicted"/>
<organism evidence="2 3">
    <name type="scientific">Portunus trituberculatus</name>
    <name type="common">Swimming crab</name>
    <name type="synonym">Neptunus trituberculatus</name>
    <dbReference type="NCBI Taxonomy" id="210409"/>
    <lineage>
        <taxon>Eukaryota</taxon>
        <taxon>Metazoa</taxon>
        <taxon>Ecdysozoa</taxon>
        <taxon>Arthropoda</taxon>
        <taxon>Crustacea</taxon>
        <taxon>Multicrustacea</taxon>
        <taxon>Malacostraca</taxon>
        <taxon>Eumalacostraca</taxon>
        <taxon>Eucarida</taxon>
        <taxon>Decapoda</taxon>
        <taxon>Pleocyemata</taxon>
        <taxon>Brachyura</taxon>
        <taxon>Eubrachyura</taxon>
        <taxon>Portunoidea</taxon>
        <taxon>Portunidae</taxon>
        <taxon>Portuninae</taxon>
        <taxon>Portunus</taxon>
    </lineage>
</organism>
<name>A0A5B7IPX2_PORTR</name>
<dbReference type="AlphaFoldDB" id="A0A5B7IPX2"/>